<dbReference type="Proteomes" id="UP000711178">
    <property type="component" value="Unassembled WGS sequence"/>
</dbReference>
<dbReference type="GeneID" id="89685767"/>
<dbReference type="EMBL" id="JAHDTB010000014">
    <property type="protein sequence ID" value="MBW8289018.1"/>
    <property type="molecule type" value="Genomic_DNA"/>
</dbReference>
<evidence type="ECO:0000313" key="2">
    <source>
        <dbReference type="EMBL" id="MBW8289018.1"/>
    </source>
</evidence>
<proteinExistence type="predicted"/>
<dbReference type="RefSeq" id="WP_146008311.1">
    <property type="nucleotide sequence ID" value="NZ_CP142381.1"/>
</dbReference>
<comment type="caution">
    <text evidence="2">The sequence shown here is derived from an EMBL/GenBank/DDBJ whole genome shotgun (WGS) entry which is preliminary data.</text>
</comment>
<accession>A0ABS7FI86</accession>
<evidence type="ECO:0000256" key="1">
    <source>
        <dbReference type="SAM" id="SignalP"/>
    </source>
</evidence>
<evidence type="ECO:0000313" key="3">
    <source>
        <dbReference type="Proteomes" id="UP000711178"/>
    </source>
</evidence>
<keyword evidence="1" id="KW-0732">Signal</keyword>
<gene>
    <name evidence="2" type="ORF">KIF53_15400</name>
</gene>
<feature type="chain" id="PRO_5045796875" evidence="1">
    <location>
        <begin position="18"/>
        <end position="110"/>
    </location>
</feature>
<keyword evidence="3" id="KW-1185">Reference proteome</keyword>
<name>A0ABS7FI86_9NEIS</name>
<sequence>MKLFFIPLLLLSAFASADCAVKIGTKINNLKNVQDVIRSSENKKLVEATGLGGDNCLILKDWHKGSKNTPDDWLELEHITVANNKDGETCHIEKLPSLFGTYPASCKPWK</sequence>
<reference evidence="2 3" key="1">
    <citation type="submission" date="2021-05" db="EMBL/GenBank/DDBJ databases">
        <title>Draft Whole Genome Sequencing Of Biosensor Chromobacterium violaceum Strain CV026 Reveals A Regulatory RNA In Chromobacterium violaceum Phenotype Regulatory Network.</title>
        <authorList>
            <person name="Hong K.W."/>
            <person name="Chan K.G."/>
            <person name="Chang C.-Y."/>
        </authorList>
    </citation>
    <scope>NUCLEOTIDE SEQUENCE [LARGE SCALE GENOMIC DNA]</scope>
    <source>
        <strain evidence="2 3">ATCC 31532</strain>
    </source>
</reference>
<organism evidence="2 3">
    <name type="scientific">Chromobacterium subtsugae</name>
    <dbReference type="NCBI Taxonomy" id="251747"/>
    <lineage>
        <taxon>Bacteria</taxon>
        <taxon>Pseudomonadati</taxon>
        <taxon>Pseudomonadota</taxon>
        <taxon>Betaproteobacteria</taxon>
        <taxon>Neisseriales</taxon>
        <taxon>Chromobacteriaceae</taxon>
        <taxon>Chromobacterium</taxon>
    </lineage>
</organism>
<protein>
    <submittedName>
        <fullName evidence="2">Uncharacterized protein</fullName>
    </submittedName>
</protein>
<feature type="signal peptide" evidence="1">
    <location>
        <begin position="1"/>
        <end position="17"/>
    </location>
</feature>